<sequence length="152" mass="16531">MASAAPRKVLIAMDGSRHSNFAFDYFVNHVWREGDEVLLVHAADHGSLTSAPLFSTDPMFVSKLLNEEETEIKNLMERLEGKLASSGVAGRAVRYSANTPGEAVVKAAREAGVDLIVTGTRGLGMLRRTILGSVSQYILHHADVPVLICREK</sequence>
<dbReference type="EMBL" id="PZQS01000009">
    <property type="protein sequence ID" value="PVD24708.1"/>
    <property type="molecule type" value="Genomic_DNA"/>
</dbReference>
<name>A0A2T7NU43_POMCA</name>
<comment type="caution">
    <text evidence="2">The sequence shown here is derived from an EMBL/GenBank/DDBJ whole genome shotgun (WGS) entry which is preliminary data.</text>
</comment>
<protein>
    <recommendedName>
        <fullName evidence="1">UspA domain-containing protein</fullName>
    </recommendedName>
</protein>
<evidence type="ECO:0000259" key="1">
    <source>
        <dbReference type="Pfam" id="PF00582"/>
    </source>
</evidence>
<gene>
    <name evidence="2" type="ORF">C0Q70_15193</name>
</gene>
<dbReference type="OMA" id="LAHCAEY"/>
<dbReference type="PRINTS" id="PR01438">
    <property type="entry name" value="UNVRSLSTRESS"/>
</dbReference>
<dbReference type="PANTHER" id="PTHR46989">
    <property type="entry name" value="USP DOMAIN-CONTAINING PROTEIN"/>
    <property type="match status" value="1"/>
</dbReference>
<dbReference type="InterPro" id="IPR006016">
    <property type="entry name" value="UspA"/>
</dbReference>
<dbReference type="InterPro" id="IPR006015">
    <property type="entry name" value="Universal_stress_UspA"/>
</dbReference>
<dbReference type="PANTHER" id="PTHR46989:SF3">
    <property type="entry name" value="USPA DOMAIN-CONTAINING PROTEIN"/>
    <property type="match status" value="1"/>
</dbReference>
<dbReference type="OrthoDB" id="843225at2759"/>
<dbReference type="CDD" id="cd23659">
    <property type="entry name" value="USP_At3g01520-like"/>
    <property type="match status" value="1"/>
</dbReference>
<dbReference type="Pfam" id="PF00582">
    <property type="entry name" value="Usp"/>
    <property type="match status" value="1"/>
</dbReference>
<evidence type="ECO:0000313" key="2">
    <source>
        <dbReference type="EMBL" id="PVD24708.1"/>
    </source>
</evidence>
<organism evidence="2 3">
    <name type="scientific">Pomacea canaliculata</name>
    <name type="common">Golden apple snail</name>
    <dbReference type="NCBI Taxonomy" id="400727"/>
    <lineage>
        <taxon>Eukaryota</taxon>
        <taxon>Metazoa</taxon>
        <taxon>Spiralia</taxon>
        <taxon>Lophotrochozoa</taxon>
        <taxon>Mollusca</taxon>
        <taxon>Gastropoda</taxon>
        <taxon>Caenogastropoda</taxon>
        <taxon>Architaenioglossa</taxon>
        <taxon>Ampullarioidea</taxon>
        <taxon>Ampullariidae</taxon>
        <taxon>Pomacea</taxon>
    </lineage>
</organism>
<dbReference type="Proteomes" id="UP000245119">
    <property type="component" value="Linkage Group LG9"/>
</dbReference>
<dbReference type="SUPFAM" id="SSF52402">
    <property type="entry name" value="Adenine nucleotide alpha hydrolases-like"/>
    <property type="match status" value="1"/>
</dbReference>
<accession>A0A2T7NU43</accession>
<feature type="domain" description="UspA" evidence="1">
    <location>
        <begin position="7"/>
        <end position="150"/>
    </location>
</feature>
<dbReference type="AlphaFoldDB" id="A0A2T7NU43"/>
<evidence type="ECO:0000313" key="3">
    <source>
        <dbReference type="Proteomes" id="UP000245119"/>
    </source>
</evidence>
<dbReference type="Gene3D" id="3.40.50.620">
    <property type="entry name" value="HUPs"/>
    <property type="match status" value="1"/>
</dbReference>
<reference evidence="2 3" key="1">
    <citation type="submission" date="2018-04" db="EMBL/GenBank/DDBJ databases">
        <title>The genome of golden apple snail Pomacea canaliculata provides insight into stress tolerance and invasive adaptation.</title>
        <authorList>
            <person name="Liu C."/>
            <person name="Liu B."/>
            <person name="Ren Y."/>
            <person name="Zhang Y."/>
            <person name="Wang H."/>
            <person name="Li S."/>
            <person name="Jiang F."/>
            <person name="Yin L."/>
            <person name="Zhang G."/>
            <person name="Qian W."/>
            <person name="Fan W."/>
        </authorList>
    </citation>
    <scope>NUCLEOTIDE SEQUENCE [LARGE SCALE GENOMIC DNA]</scope>
    <source>
        <strain evidence="2">SZHN2017</strain>
        <tissue evidence="2">Muscle</tissue>
    </source>
</reference>
<proteinExistence type="predicted"/>
<dbReference type="InterPro" id="IPR014729">
    <property type="entry name" value="Rossmann-like_a/b/a_fold"/>
</dbReference>
<keyword evidence="3" id="KW-1185">Reference proteome</keyword>